<proteinExistence type="predicted"/>
<organism evidence="1">
    <name type="scientific">marine sediment metagenome</name>
    <dbReference type="NCBI Taxonomy" id="412755"/>
    <lineage>
        <taxon>unclassified sequences</taxon>
        <taxon>metagenomes</taxon>
        <taxon>ecological metagenomes</taxon>
    </lineage>
</organism>
<sequence>MSKNKKVTKVEENKFEGLKVVGGKESYNPAKKKKVEEEVFTSPVKINDKEYIVKPFSMLGIKKLNIERKKLKPEDEVATYDFSFHSLLTVLKKFNPEMKDMTTDEFEEMVNVLEFERVQAAILQISGLKKYFKLGASKK</sequence>
<comment type="caution">
    <text evidence="1">The sequence shown here is derived from an EMBL/GenBank/DDBJ whole genome shotgun (WGS) entry which is preliminary data.</text>
</comment>
<dbReference type="EMBL" id="BARW01022863">
    <property type="protein sequence ID" value="GAI89404.1"/>
    <property type="molecule type" value="Genomic_DNA"/>
</dbReference>
<evidence type="ECO:0000313" key="1">
    <source>
        <dbReference type="EMBL" id="GAI89404.1"/>
    </source>
</evidence>
<protein>
    <submittedName>
        <fullName evidence="1">Uncharacterized protein</fullName>
    </submittedName>
</protein>
<name>X1UAN2_9ZZZZ</name>
<dbReference type="AlphaFoldDB" id="X1UAN2"/>
<accession>X1UAN2</accession>
<reference evidence="1" key="1">
    <citation type="journal article" date="2014" name="Front. Microbiol.">
        <title>High frequency of phylogenetically diverse reductive dehalogenase-homologous genes in deep subseafloor sedimentary metagenomes.</title>
        <authorList>
            <person name="Kawai M."/>
            <person name="Futagami T."/>
            <person name="Toyoda A."/>
            <person name="Takaki Y."/>
            <person name="Nishi S."/>
            <person name="Hori S."/>
            <person name="Arai W."/>
            <person name="Tsubouchi T."/>
            <person name="Morono Y."/>
            <person name="Uchiyama I."/>
            <person name="Ito T."/>
            <person name="Fujiyama A."/>
            <person name="Inagaki F."/>
            <person name="Takami H."/>
        </authorList>
    </citation>
    <scope>NUCLEOTIDE SEQUENCE</scope>
    <source>
        <strain evidence="1">Expedition CK06-06</strain>
    </source>
</reference>
<gene>
    <name evidence="1" type="ORF">S12H4_38048</name>
</gene>